<dbReference type="InterPro" id="IPR005312">
    <property type="entry name" value="DUF1759"/>
</dbReference>
<comment type="caution">
    <text evidence="1">The sequence shown here is derived from an EMBL/GenBank/DDBJ whole genome shotgun (WGS) entry which is preliminary data.</text>
</comment>
<dbReference type="Proteomes" id="UP000789524">
    <property type="component" value="Unassembled WGS sequence"/>
</dbReference>
<dbReference type="AlphaFoldDB" id="A0A8J2QKI4"/>
<dbReference type="GO" id="GO:0003676">
    <property type="term" value="F:nucleic acid binding"/>
    <property type="evidence" value="ECO:0007669"/>
    <property type="project" value="InterPro"/>
</dbReference>
<dbReference type="PANTHER" id="PTHR47331:SF1">
    <property type="entry name" value="GAG-LIKE PROTEIN"/>
    <property type="match status" value="1"/>
</dbReference>
<reference evidence="1" key="1">
    <citation type="submission" date="2021-09" db="EMBL/GenBank/DDBJ databases">
        <authorList>
            <person name="Martin H S."/>
        </authorList>
    </citation>
    <scope>NUCLEOTIDE SEQUENCE</scope>
</reference>
<gene>
    <name evidence="1" type="ORF">DCHRY22_LOCUS5571</name>
</gene>
<name>A0A8J2QKI4_9NEOP</name>
<evidence type="ECO:0000313" key="2">
    <source>
        <dbReference type="Proteomes" id="UP000789524"/>
    </source>
</evidence>
<sequence>MSDFKSLIKKRASIKAKLTQFASYINLSKSCEKLSELQIIEIEYRLNIFEGLYEKYDTLQNDLETLADVPDEQYTEREEFENQFYNLVASARQLISSSRQLLKADANSEVGSCANNTHTHSPVRLPKIDLPKFSGIYHDWLEFRDTFISIIHNNNNIDKINKLHYLRASLKDSALLVIDNLDFKSDNYDAAWRLLCERYDNKRLLVNNHVQALFNVNAISRESSKCLRHIIDTTNKNLRALSTLDQPVQYWDTLVIHIMASKLDQVTSPLVKVVDAKGNLHTARVLLDNGSTVNFISDNLIHASEKAYGACVYVRSESLDGRAHVHLLTAKSKVAPIKPTTMPRLELCAALLDSRLYTKVCQSLTLHINESILAFVRHRVCKIKDSVGTCSWRYVPSLENPADLASRGPRADKLSSSSLWWSATRAVHLELVSDLTKEAFSSAMNRFIARRGKPHNVFSDNLTTFVGAFNELASLLPQDLQLSSIDTDLSPLTPSHFLIGRSLIMLTCSQPTAPTSATDNGTNEMASEGLPTSAHVEASYDGLLIPSALF</sequence>
<dbReference type="PANTHER" id="PTHR47331">
    <property type="entry name" value="PHD-TYPE DOMAIN-CONTAINING PROTEIN"/>
    <property type="match status" value="1"/>
</dbReference>
<dbReference type="InterPro" id="IPR036397">
    <property type="entry name" value="RNaseH_sf"/>
</dbReference>
<protein>
    <submittedName>
        <fullName evidence="1">(African queen) hypothetical protein</fullName>
    </submittedName>
</protein>
<accession>A0A8J2QKI4</accession>
<dbReference type="Pfam" id="PF03564">
    <property type="entry name" value="DUF1759"/>
    <property type="match status" value="1"/>
</dbReference>
<dbReference type="Gene3D" id="3.30.420.10">
    <property type="entry name" value="Ribonuclease H-like superfamily/Ribonuclease H"/>
    <property type="match status" value="1"/>
</dbReference>
<organism evidence="1 2">
    <name type="scientific">Danaus chrysippus</name>
    <name type="common">African queen</name>
    <dbReference type="NCBI Taxonomy" id="151541"/>
    <lineage>
        <taxon>Eukaryota</taxon>
        <taxon>Metazoa</taxon>
        <taxon>Ecdysozoa</taxon>
        <taxon>Arthropoda</taxon>
        <taxon>Hexapoda</taxon>
        <taxon>Insecta</taxon>
        <taxon>Pterygota</taxon>
        <taxon>Neoptera</taxon>
        <taxon>Endopterygota</taxon>
        <taxon>Lepidoptera</taxon>
        <taxon>Glossata</taxon>
        <taxon>Ditrysia</taxon>
        <taxon>Papilionoidea</taxon>
        <taxon>Nymphalidae</taxon>
        <taxon>Danainae</taxon>
        <taxon>Danaini</taxon>
        <taxon>Danaina</taxon>
        <taxon>Danaus</taxon>
        <taxon>Anosia</taxon>
    </lineage>
</organism>
<keyword evidence="2" id="KW-1185">Reference proteome</keyword>
<proteinExistence type="predicted"/>
<evidence type="ECO:0000313" key="1">
    <source>
        <dbReference type="EMBL" id="CAG9564596.1"/>
    </source>
</evidence>
<dbReference type="EMBL" id="CAKASE010000051">
    <property type="protein sequence ID" value="CAG9564596.1"/>
    <property type="molecule type" value="Genomic_DNA"/>
</dbReference>
<dbReference type="OrthoDB" id="5989194at2759"/>
<dbReference type="Pfam" id="PF05380">
    <property type="entry name" value="Peptidase_A17"/>
    <property type="match status" value="1"/>
</dbReference>
<dbReference type="InterPro" id="IPR008042">
    <property type="entry name" value="Retrotrans_Pao"/>
</dbReference>